<dbReference type="Ensembl" id="ENSDLAT00005008835.2">
    <property type="protein sequence ID" value="ENSDLAP00005008088.2"/>
    <property type="gene ID" value="ENSDLAG00005004226.2"/>
</dbReference>
<dbReference type="Proteomes" id="UP000694389">
    <property type="component" value="Unassembled WGS sequence"/>
</dbReference>
<proteinExistence type="predicted"/>
<feature type="region of interest" description="Disordered" evidence="1">
    <location>
        <begin position="357"/>
        <end position="430"/>
    </location>
</feature>
<feature type="compositionally biased region" description="Pro residues" evidence="1">
    <location>
        <begin position="409"/>
        <end position="420"/>
    </location>
</feature>
<dbReference type="GO" id="GO:0035082">
    <property type="term" value="P:axoneme assembly"/>
    <property type="evidence" value="ECO:0007669"/>
    <property type="project" value="TreeGrafter"/>
</dbReference>
<dbReference type="PANTHER" id="PTHR14726">
    <property type="entry name" value="JHY PROTEIN HOMOLOG"/>
    <property type="match status" value="1"/>
</dbReference>
<feature type="region of interest" description="Disordered" evidence="1">
    <location>
        <begin position="563"/>
        <end position="589"/>
    </location>
</feature>
<reference evidence="2" key="1">
    <citation type="submission" date="2025-08" db="UniProtKB">
        <authorList>
            <consortium name="Ensembl"/>
        </authorList>
    </citation>
    <scope>IDENTIFICATION</scope>
</reference>
<protein>
    <submittedName>
        <fullName evidence="2">Junctional cadherin complex regulator</fullName>
    </submittedName>
</protein>
<keyword evidence="3" id="KW-1185">Reference proteome</keyword>
<sequence>MDKGFKHEKMRQVLKTEQEKCPSLGLAVVANQWDSVESDTESLAQERAYQQQLQMSVDQNKYTPPQKENADNLQHADGENEDANDDATEDLQVYDSLEQIAHPEARRDPTLLQTEYLDTQIMEEEGTSLLSDDAYSDLRYDPNWRTNLKGAGHFDESPQVSVEEYYQVPKEKSSQACGGRQGLVMKAGYRYIVDTGSAVVVTPHMAGSESEQPYRLHPQNGQTSHHDNHALQFRSPGGDLSRPSSIFTKNESDNTSQRGFKQMCENNCDNAAENISRAPERIEFKTHYQQDLRHAQAGPTQTEHISTSTLLSPKVLMNKKLERLTEDIVERNKITLGRNTSKCGSYVTVHALKQEIPHNENKVHETLQTASTESHEDSSDPKLRWLQKSQQLRVTQISKGKKAQRKESPNPPRQQQPPAPGVRAEWGDSLSSPLARPAAVIQQPKPQMTTSSQPLPPTIHLNINLNTSSHLLPLLQQGGQDAAINVASLHGCPHWSPASEVELAFSPGYQQTNPAKSSQMFRTGVNVQLHHRNLESSPEHWKRTTAMKWPLSCEEEHQKWSPNDVHTKQFPQNLPRTPTTTSSLGSGSYPVLPPIGNSMTGKEPELSPDQSASTAYVIHRSSSDGYLVQMEKQKQLRARLTYKAYSLKDYKQLKSDINLRGLGPDYSVIEKTRLYSNVIREQNKKINRIPFLPAKDPEGSDKKVPRMKALEYAKTIAKPLVPSQPKQRQKHPSEGFTEHASYLEGLDVSQPATLEALRKRHEEEKQAVALFRKVHAV</sequence>
<dbReference type="InterPro" id="IPR027968">
    <property type="entry name" value="JHY"/>
</dbReference>
<accession>A0A8C4DRY8</accession>
<feature type="compositionally biased region" description="Polar residues" evidence="1">
    <location>
        <begin position="387"/>
        <end position="398"/>
    </location>
</feature>
<reference evidence="2" key="2">
    <citation type="submission" date="2025-09" db="UniProtKB">
        <authorList>
            <consortium name="Ensembl"/>
        </authorList>
    </citation>
    <scope>IDENTIFICATION</scope>
</reference>
<dbReference type="GeneTree" id="ENSGT00390000002823"/>
<gene>
    <name evidence="2" type="primary">jhy</name>
</gene>
<feature type="compositionally biased region" description="Basic and acidic residues" evidence="1">
    <location>
        <begin position="373"/>
        <end position="383"/>
    </location>
</feature>
<dbReference type="Pfam" id="PF15261">
    <property type="entry name" value="JHY"/>
    <property type="match status" value="1"/>
</dbReference>
<dbReference type="AlphaFoldDB" id="A0A8C4DRY8"/>
<evidence type="ECO:0000313" key="2">
    <source>
        <dbReference type="Ensembl" id="ENSDLAP00005008088.2"/>
    </source>
</evidence>
<evidence type="ECO:0000256" key="1">
    <source>
        <dbReference type="SAM" id="MobiDB-lite"/>
    </source>
</evidence>
<organism evidence="2 3">
    <name type="scientific">Dicentrarchus labrax</name>
    <name type="common">European seabass</name>
    <name type="synonym">Morone labrax</name>
    <dbReference type="NCBI Taxonomy" id="13489"/>
    <lineage>
        <taxon>Eukaryota</taxon>
        <taxon>Metazoa</taxon>
        <taxon>Chordata</taxon>
        <taxon>Craniata</taxon>
        <taxon>Vertebrata</taxon>
        <taxon>Euteleostomi</taxon>
        <taxon>Actinopterygii</taxon>
        <taxon>Neopterygii</taxon>
        <taxon>Teleostei</taxon>
        <taxon>Neoteleostei</taxon>
        <taxon>Acanthomorphata</taxon>
        <taxon>Eupercaria</taxon>
        <taxon>Moronidae</taxon>
        <taxon>Dicentrarchus</taxon>
    </lineage>
</organism>
<name>A0A8C4DRY8_DICLA</name>
<evidence type="ECO:0000313" key="3">
    <source>
        <dbReference type="Proteomes" id="UP000694389"/>
    </source>
</evidence>
<feature type="region of interest" description="Disordered" evidence="1">
    <location>
        <begin position="61"/>
        <end position="84"/>
    </location>
</feature>
<feature type="region of interest" description="Disordered" evidence="1">
    <location>
        <begin position="719"/>
        <end position="742"/>
    </location>
</feature>
<feature type="compositionally biased region" description="Low complexity" evidence="1">
    <location>
        <begin position="574"/>
        <end position="588"/>
    </location>
</feature>
<dbReference type="PANTHER" id="PTHR14726:SF1">
    <property type="entry name" value="JHY PROTEIN HOMOLOG"/>
    <property type="match status" value="1"/>
</dbReference>
<feature type="compositionally biased region" description="Basic and acidic residues" evidence="1">
    <location>
        <begin position="68"/>
        <end position="78"/>
    </location>
</feature>
<feature type="region of interest" description="Disordered" evidence="1">
    <location>
        <begin position="219"/>
        <end position="258"/>
    </location>
</feature>
<feature type="compositionally biased region" description="Polar residues" evidence="1">
    <location>
        <begin position="242"/>
        <end position="258"/>
    </location>
</feature>